<dbReference type="Pfam" id="PF00400">
    <property type="entry name" value="WD40"/>
    <property type="match status" value="2"/>
</dbReference>
<evidence type="ECO:0000313" key="5">
    <source>
        <dbReference type="EMBL" id="NEZ57631.1"/>
    </source>
</evidence>
<evidence type="ECO:0000256" key="3">
    <source>
        <dbReference type="PROSITE-ProRule" id="PRU00221"/>
    </source>
</evidence>
<dbReference type="InterPro" id="IPR036322">
    <property type="entry name" value="WD40_repeat_dom_sf"/>
</dbReference>
<dbReference type="AlphaFoldDB" id="A0A6M0RPL1"/>
<dbReference type="EMBL" id="QXHD01000004">
    <property type="protein sequence ID" value="NEZ57631.1"/>
    <property type="molecule type" value="Genomic_DNA"/>
</dbReference>
<proteinExistence type="predicted"/>
<evidence type="ECO:0000256" key="4">
    <source>
        <dbReference type="SAM" id="MobiDB-lite"/>
    </source>
</evidence>
<dbReference type="PANTHER" id="PTHR44019:SF8">
    <property type="entry name" value="POC1 CENTRIOLAR PROTEIN HOMOLOG"/>
    <property type="match status" value="1"/>
</dbReference>
<reference evidence="5 6" key="1">
    <citation type="journal article" date="2020" name="Microb. Ecol.">
        <title>Ecogenomics of the Marine Benthic Filamentous Cyanobacterium Adonisia.</title>
        <authorList>
            <person name="Walter J.M."/>
            <person name="Coutinho F.H."/>
            <person name="Leomil L."/>
            <person name="Hargreaves P.I."/>
            <person name="Campeao M.E."/>
            <person name="Vieira V.V."/>
            <person name="Silva B.S."/>
            <person name="Fistarol G.O."/>
            <person name="Salomon P.S."/>
            <person name="Sawabe T."/>
            <person name="Mino S."/>
            <person name="Hosokawa M."/>
            <person name="Miyashita H."/>
            <person name="Maruyama F."/>
            <person name="van Verk M.C."/>
            <person name="Dutilh B.E."/>
            <person name="Thompson C.C."/>
            <person name="Thompson F.L."/>
        </authorList>
    </citation>
    <scope>NUCLEOTIDE SEQUENCE [LARGE SCALE GENOMIC DNA]</scope>
    <source>
        <strain evidence="5 6">CCMR0081</strain>
    </source>
</reference>
<accession>A0A6M0RPL1</accession>
<evidence type="ECO:0000256" key="2">
    <source>
        <dbReference type="ARBA" id="ARBA00022737"/>
    </source>
</evidence>
<feature type="repeat" description="WD" evidence="3">
    <location>
        <begin position="675"/>
        <end position="716"/>
    </location>
</feature>
<name>A0A6M0RPL1_9CYAN</name>
<dbReference type="InterPro" id="IPR019775">
    <property type="entry name" value="WD40_repeat_CS"/>
</dbReference>
<evidence type="ECO:0000256" key="1">
    <source>
        <dbReference type="ARBA" id="ARBA00022574"/>
    </source>
</evidence>
<comment type="caution">
    <text evidence="5">The sequence shown here is derived from an EMBL/GenBank/DDBJ whole genome shotgun (WGS) entry which is preliminary data.</text>
</comment>
<dbReference type="InterPro" id="IPR015943">
    <property type="entry name" value="WD40/YVTN_repeat-like_dom_sf"/>
</dbReference>
<dbReference type="InterPro" id="IPR001680">
    <property type="entry name" value="WD40_rpt"/>
</dbReference>
<dbReference type="SMART" id="SM00320">
    <property type="entry name" value="WD40"/>
    <property type="match status" value="6"/>
</dbReference>
<dbReference type="InterPro" id="IPR050505">
    <property type="entry name" value="WDR55/POC1"/>
</dbReference>
<feature type="region of interest" description="Disordered" evidence="4">
    <location>
        <begin position="263"/>
        <end position="283"/>
    </location>
</feature>
<dbReference type="PROSITE" id="PS50294">
    <property type="entry name" value="WD_REPEATS_REGION"/>
    <property type="match status" value="1"/>
</dbReference>
<organism evidence="5 6">
    <name type="scientific">Adonisia turfae CCMR0081</name>
    <dbReference type="NCBI Taxonomy" id="2292702"/>
    <lineage>
        <taxon>Bacteria</taxon>
        <taxon>Bacillati</taxon>
        <taxon>Cyanobacteriota</taxon>
        <taxon>Adonisia</taxon>
        <taxon>Adonisia turfae</taxon>
    </lineage>
</organism>
<feature type="repeat" description="WD" evidence="3">
    <location>
        <begin position="419"/>
        <end position="452"/>
    </location>
</feature>
<sequence>MATQILTQLSTQSLQVGDGHDQFEVMVNNLSNRFATFTLELSAPGIRPNASPDWYRLTPDISAKIPAGDQANFIVNLLALPPIAGGFTGKMKLNVNVTCLELGEKDRQSINLEVKGPGSIPLEISMATTEFQGKPGELIDIPIVIKNCQRNTANLQVELTGLNQNWLIDGHKRRLQLPPQGRSELLFICQLPDLSEAIHGDYGFQVEARQIQAQPVQQAATLTVLPVGSLLFDCDLATVNPKLHKDPREMDEVDDVELWGVRSHLPSSPTHNPRSRSTKASKSKTYRITLDNASNVVQSVRLNINRIDIPWFKRLQSFLRRTVPTPARTTPHCLHLRPSQVDLKPGEVTTLALNIKPKVPWWGWRRRQQFQLHPQLQETIVDPPEHQIRLAVPPRVPFWLQCLGLLLMALGLRWFYQHLSDHKGPVNSVQFDGQASMVISGSNDNTIGRWQLFRQLRKSQLQRLNKLPPNKAMQEKAVRVVHYRPRNNNILAAGLENGEIQLWDLLAETNKPMVFQPDDRVFDLQFSADSRSLFSAHGSGLVLRWYLPDLDNRPRLSTPAQQQQFNFAVQAMAPTSLAPEKGILFNKTTAPEDPLALVIGGRRNQLKLWDPQTDQISSIPYATGQEDNYITSLDTADNKPTRLAVADNQGRISLWNLNQCWTDNANCSPTDQWTDGHQERPVNAIALTQDACYLVSGGADGRVILWRLNPSGLVMDKKQIAKFSKPINSVDIAQKENTLAIVSGNDTHQVNLRQTKADNPACP</sequence>
<dbReference type="PANTHER" id="PTHR44019">
    <property type="entry name" value="WD REPEAT-CONTAINING PROTEIN 55"/>
    <property type="match status" value="1"/>
</dbReference>
<dbReference type="RefSeq" id="WP_163699748.1">
    <property type="nucleotide sequence ID" value="NZ_QXHD01000004.1"/>
</dbReference>
<dbReference type="SUPFAM" id="SSF50978">
    <property type="entry name" value="WD40 repeat-like"/>
    <property type="match status" value="1"/>
</dbReference>
<dbReference type="PROSITE" id="PS50082">
    <property type="entry name" value="WD_REPEATS_2"/>
    <property type="match status" value="2"/>
</dbReference>
<dbReference type="PROSITE" id="PS00678">
    <property type="entry name" value="WD_REPEATS_1"/>
    <property type="match status" value="1"/>
</dbReference>
<feature type="compositionally biased region" description="Basic residues" evidence="4">
    <location>
        <begin position="273"/>
        <end position="283"/>
    </location>
</feature>
<evidence type="ECO:0000313" key="6">
    <source>
        <dbReference type="Proteomes" id="UP000481033"/>
    </source>
</evidence>
<keyword evidence="6" id="KW-1185">Reference proteome</keyword>
<dbReference type="Proteomes" id="UP000481033">
    <property type="component" value="Unassembled WGS sequence"/>
</dbReference>
<protein>
    <submittedName>
        <fullName evidence="5">WD40 repeat domain-containing protein</fullName>
    </submittedName>
</protein>
<keyword evidence="2" id="KW-0677">Repeat</keyword>
<dbReference type="Gene3D" id="2.130.10.10">
    <property type="entry name" value="YVTN repeat-like/Quinoprotein amine dehydrogenase"/>
    <property type="match status" value="2"/>
</dbReference>
<keyword evidence="1 3" id="KW-0853">WD repeat</keyword>
<gene>
    <name evidence="5" type="ORF">DXZ20_18580</name>
</gene>